<dbReference type="EMBL" id="CP013002">
    <property type="protein sequence ID" value="ALL12350.1"/>
    <property type="molecule type" value="Genomic_DNA"/>
</dbReference>
<dbReference type="Proteomes" id="UP000056905">
    <property type="component" value="Chromosome"/>
</dbReference>
<evidence type="ECO:0000313" key="1">
    <source>
        <dbReference type="EMBL" id="ALL12350.1"/>
    </source>
</evidence>
<dbReference type="OrthoDB" id="7179331at2"/>
<keyword evidence="2" id="KW-1185">Reference proteome</keyword>
<reference evidence="1 2" key="1">
    <citation type="submission" date="2015-10" db="EMBL/GenBank/DDBJ databases">
        <title>Conservation of the essential genome among Caulobacter and Brevundimonas species.</title>
        <authorList>
            <person name="Scott D."/>
            <person name="Ely B."/>
        </authorList>
    </citation>
    <scope>NUCLEOTIDE SEQUENCE [LARGE SCALE GENOMIC DNA]</scope>
    <source>
        <strain evidence="1 2">CB4</strain>
    </source>
</reference>
<protein>
    <submittedName>
        <fullName evidence="1">Uncharacterized protein</fullName>
    </submittedName>
</protein>
<dbReference type="KEGG" id="chq:AQ619_02650"/>
<dbReference type="STRING" id="69395.AQ619_02650"/>
<organism evidence="1 2">
    <name type="scientific">Caulobacter henricii</name>
    <dbReference type="NCBI Taxonomy" id="69395"/>
    <lineage>
        <taxon>Bacteria</taxon>
        <taxon>Pseudomonadati</taxon>
        <taxon>Pseudomonadota</taxon>
        <taxon>Alphaproteobacteria</taxon>
        <taxon>Caulobacterales</taxon>
        <taxon>Caulobacteraceae</taxon>
        <taxon>Caulobacter</taxon>
    </lineage>
</organism>
<gene>
    <name evidence="1" type="ORF">AQ619_02650</name>
</gene>
<dbReference type="AlphaFoldDB" id="A0A0P0NWE7"/>
<proteinExistence type="predicted"/>
<sequence length="397" mass="44349">MIGMACIRICIEHGARETSVQGVTPGKIDRTAALYIEARWPPPRRFGQVAPGAYVLVDPNAERLDGEELKQIASELQLRLFGTQGRDDLCMLTHEGDETEVLKFAVLPEAELLAMRAGAPPPPVGLTRVVTKDGVRELADWGSNPTMTAETEADPAEGPRLGWRGVYNPVAEWFEASQPQVLRRAPERAVLDDGDFMRSDLAMLDANVAALERQPDLRLQSDFRLWSLVRVSLKEAYQAKLEALPDGVVKQLSAQVYEVPRDLPFLAIAPLRDLLRPRFSRLEFRTEDPGFDVRSVPPNLIDGVVLQLSGKDEMQRLLNLRRFLSGRRQYLELRLRQGVTGVASRREFELCRELKLSSVTGPFVSKLSEEPLQDQGCPRADLPFRPAKPVILNQGLS</sequence>
<accession>A0A0P0NWE7</accession>
<evidence type="ECO:0000313" key="2">
    <source>
        <dbReference type="Proteomes" id="UP000056905"/>
    </source>
</evidence>
<name>A0A0P0NWE7_9CAUL</name>